<dbReference type="Pfam" id="PF03966">
    <property type="entry name" value="Trm112p"/>
    <property type="match status" value="1"/>
</dbReference>
<organism evidence="2 3">
    <name type="scientific">Winogradskya consettensis</name>
    <dbReference type="NCBI Taxonomy" id="113560"/>
    <lineage>
        <taxon>Bacteria</taxon>
        <taxon>Bacillati</taxon>
        <taxon>Actinomycetota</taxon>
        <taxon>Actinomycetes</taxon>
        <taxon>Micromonosporales</taxon>
        <taxon>Micromonosporaceae</taxon>
        <taxon>Winogradskya</taxon>
    </lineage>
</organism>
<reference evidence="2" key="1">
    <citation type="submission" date="2021-03" db="EMBL/GenBank/DDBJ databases">
        <title>Whole genome shotgun sequence of Actinoplanes consettensis NBRC 14913.</title>
        <authorList>
            <person name="Komaki H."/>
            <person name="Tamura T."/>
        </authorList>
    </citation>
    <scope>NUCLEOTIDE SEQUENCE</scope>
    <source>
        <strain evidence="2">NBRC 14913</strain>
    </source>
</reference>
<proteinExistence type="inferred from homology"/>
<sequence length="64" mass="6781">MALDPQLLEILACPDTHHAPLEFDAAASTLTCTECGRVFPVRDDIPVLLLDEALPGSGPHSEVA</sequence>
<gene>
    <name evidence="2" type="ORF">Aco04nite_25470</name>
</gene>
<comment type="similarity">
    <text evidence="1">Belongs to the UPF0434 family.</text>
</comment>
<evidence type="ECO:0000313" key="2">
    <source>
        <dbReference type="EMBL" id="GIM71478.1"/>
    </source>
</evidence>
<dbReference type="RefSeq" id="WP_212997442.1">
    <property type="nucleotide sequence ID" value="NZ_BAAATW010000008.1"/>
</dbReference>
<evidence type="ECO:0000256" key="1">
    <source>
        <dbReference type="HAMAP-Rule" id="MF_01187"/>
    </source>
</evidence>
<protein>
    <recommendedName>
        <fullName evidence="1">UPF0434 protein Aco04nite_25470</fullName>
    </recommendedName>
</protein>
<dbReference type="PANTHER" id="PTHR33505">
    <property type="entry name" value="ZGC:162634"/>
    <property type="match status" value="1"/>
</dbReference>
<dbReference type="Gene3D" id="2.20.25.10">
    <property type="match status" value="1"/>
</dbReference>
<dbReference type="Proteomes" id="UP000680865">
    <property type="component" value="Unassembled WGS sequence"/>
</dbReference>
<accession>A0A919SIT7</accession>
<dbReference type="HAMAP" id="MF_01187">
    <property type="entry name" value="UPF0434"/>
    <property type="match status" value="1"/>
</dbReference>
<dbReference type="InterPro" id="IPR005651">
    <property type="entry name" value="Trm112-like"/>
</dbReference>
<dbReference type="EMBL" id="BOQP01000011">
    <property type="protein sequence ID" value="GIM71478.1"/>
    <property type="molecule type" value="Genomic_DNA"/>
</dbReference>
<name>A0A919SIT7_9ACTN</name>
<dbReference type="PANTHER" id="PTHR33505:SF4">
    <property type="entry name" value="PROTEIN PREY, MITOCHONDRIAL"/>
    <property type="match status" value="1"/>
</dbReference>
<keyword evidence="3" id="KW-1185">Reference proteome</keyword>
<comment type="caution">
    <text evidence="2">The sequence shown here is derived from an EMBL/GenBank/DDBJ whole genome shotgun (WGS) entry which is preliminary data.</text>
</comment>
<dbReference type="AlphaFoldDB" id="A0A919SIT7"/>
<evidence type="ECO:0000313" key="3">
    <source>
        <dbReference type="Proteomes" id="UP000680865"/>
    </source>
</evidence>
<dbReference type="SUPFAM" id="SSF158997">
    <property type="entry name" value="Trm112p-like"/>
    <property type="match status" value="1"/>
</dbReference>